<comment type="caution">
    <text evidence="2">The sequence shown here is derived from an EMBL/GenBank/DDBJ whole genome shotgun (WGS) entry which is preliminary data.</text>
</comment>
<dbReference type="EC" id="3.6.1.66" evidence="2"/>
<sequence>MDAAPEPAAGHALVELVGVMARLRRECPWKAGQTHRSLARYLLEETHEVLEALDTDDATLLREELGDLLLQVYFHAAIAAERTDATAFTIDDVAADLTAKLVRRNPHVFAADPAAGPGDGTSPLDAAAVNEAWEAVKATEKTRTDPTDGLPPTLPALLWADKVLDRSARAGTPLDPAPRAPRADADADAIGDRLLGLVAEARAAGVDPEQALRDAVRVRL</sequence>
<dbReference type="GO" id="GO:0046052">
    <property type="term" value="P:UTP catabolic process"/>
    <property type="evidence" value="ECO:0007669"/>
    <property type="project" value="TreeGrafter"/>
</dbReference>
<organism evidence="2 3">
    <name type="scientific">Nocardioides zeae</name>
    <dbReference type="NCBI Taxonomy" id="1457234"/>
    <lineage>
        <taxon>Bacteria</taxon>
        <taxon>Bacillati</taxon>
        <taxon>Actinomycetota</taxon>
        <taxon>Actinomycetes</taxon>
        <taxon>Propionibacteriales</taxon>
        <taxon>Nocardioidaceae</taxon>
        <taxon>Nocardioides</taxon>
    </lineage>
</organism>
<dbReference type="RefSeq" id="WP_307199995.1">
    <property type="nucleotide sequence ID" value="NZ_JAUTAN010000001.1"/>
</dbReference>
<evidence type="ECO:0000313" key="3">
    <source>
        <dbReference type="Proteomes" id="UP001239215"/>
    </source>
</evidence>
<dbReference type="GO" id="GO:0046047">
    <property type="term" value="P:TTP catabolic process"/>
    <property type="evidence" value="ECO:0007669"/>
    <property type="project" value="TreeGrafter"/>
</dbReference>
<dbReference type="InterPro" id="IPR004518">
    <property type="entry name" value="MazG-like_dom"/>
</dbReference>
<dbReference type="GO" id="GO:0046081">
    <property type="term" value="P:dUTP catabolic process"/>
    <property type="evidence" value="ECO:0007669"/>
    <property type="project" value="TreeGrafter"/>
</dbReference>
<dbReference type="GO" id="GO:0046061">
    <property type="term" value="P:dATP catabolic process"/>
    <property type="evidence" value="ECO:0007669"/>
    <property type="project" value="TreeGrafter"/>
</dbReference>
<dbReference type="Pfam" id="PF03819">
    <property type="entry name" value="MazG"/>
    <property type="match status" value="1"/>
</dbReference>
<dbReference type="InterPro" id="IPR011551">
    <property type="entry name" value="NTP_PyrPHydrolase_MazG"/>
</dbReference>
<name>A0AAJ1TYX3_9ACTN</name>
<dbReference type="AlphaFoldDB" id="A0AAJ1TYX3"/>
<feature type="domain" description="NTP pyrophosphohydrolase MazG-like" evidence="1">
    <location>
        <begin position="33"/>
        <end position="109"/>
    </location>
</feature>
<dbReference type="GO" id="GO:0046076">
    <property type="term" value="P:dTTP catabolic process"/>
    <property type="evidence" value="ECO:0007669"/>
    <property type="project" value="TreeGrafter"/>
</dbReference>
<dbReference type="GO" id="GO:0036220">
    <property type="term" value="F:ITP diphosphatase activity"/>
    <property type="evidence" value="ECO:0007669"/>
    <property type="project" value="UniProtKB-EC"/>
</dbReference>
<proteinExistence type="predicted"/>
<evidence type="ECO:0000313" key="2">
    <source>
        <dbReference type="EMBL" id="MDQ1104555.1"/>
    </source>
</evidence>
<keyword evidence="2" id="KW-0378">Hydrolase</keyword>
<reference evidence="2" key="1">
    <citation type="submission" date="2023-07" db="EMBL/GenBank/DDBJ databases">
        <title>Functional and genomic diversity of the sorghum phyllosphere microbiome.</title>
        <authorList>
            <person name="Shade A."/>
        </authorList>
    </citation>
    <scope>NUCLEOTIDE SEQUENCE</scope>
    <source>
        <strain evidence="2">SORGH_AS_1067</strain>
    </source>
</reference>
<dbReference type="EMBL" id="JAUTAN010000001">
    <property type="protein sequence ID" value="MDQ1104555.1"/>
    <property type="molecule type" value="Genomic_DNA"/>
</dbReference>
<gene>
    <name evidence="2" type="ORF">QE405_001839</name>
</gene>
<dbReference type="PANTHER" id="PTHR30522">
    <property type="entry name" value="NUCLEOSIDE TRIPHOSPHATE PYROPHOSPHOHYDROLASE"/>
    <property type="match status" value="1"/>
</dbReference>
<dbReference type="SUPFAM" id="SSF101386">
    <property type="entry name" value="all-alpha NTP pyrophosphatases"/>
    <property type="match status" value="1"/>
</dbReference>
<dbReference type="GO" id="GO:0006203">
    <property type="term" value="P:dGTP catabolic process"/>
    <property type="evidence" value="ECO:0007669"/>
    <property type="project" value="TreeGrafter"/>
</dbReference>
<accession>A0AAJ1TYX3</accession>
<protein>
    <submittedName>
        <fullName evidence="2">XTP/dITP diphosphohydrolase</fullName>
        <ecNumber evidence="2">3.6.1.66</ecNumber>
    </submittedName>
</protein>
<dbReference type="Proteomes" id="UP001239215">
    <property type="component" value="Unassembled WGS sequence"/>
</dbReference>
<evidence type="ECO:0000259" key="1">
    <source>
        <dbReference type="Pfam" id="PF03819"/>
    </source>
</evidence>
<dbReference type="InterPro" id="IPR048015">
    <property type="entry name" value="NTP-PPase_MazG-like_N"/>
</dbReference>
<dbReference type="PANTHER" id="PTHR30522:SF0">
    <property type="entry name" value="NUCLEOSIDE TRIPHOSPHATE PYROPHOSPHOHYDROLASE"/>
    <property type="match status" value="1"/>
</dbReference>
<dbReference type="Gene3D" id="1.10.287.1080">
    <property type="entry name" value="MazG-like"/>
    <property type="match status" value="1"/>
</dbReference>
<dbReference type="CDD" id="cd11528">
    <property type="entry name" value="NTP-PPase_MazG_Nterm"/>
    <property type="match status" value="1"/>
</dbReference>